<gene>
    <name evidence="6" type="ORF">SAMN03159343_3017</name>
</gene>
<name>A0A1G4YLE0_9ACTN</name>
<evidence type="ECO:0000313" key="7">
    <source>
        <dbReference type="Proteomes" id="UP000198981"/>
    </source>
</evidence>
<dbReference type="SUPFAM" id="SSF46689">
    <property type="entry name" value="Homeodomain-like"/>
    <property type="match status" value="1"/>
</dbReference>
<sequence length="206" mass="21686">MARPRLHSPDAILDAAQDLLVAHGRDSLTVRALAERSGVSNGSIYHAFGSLETVVATTWLRRARDFLTLQQAAVAAELDRGDPRAAVLAAADAPARYAEASMPAAQLLTRLSRDDVVTATVDPTVATELTALDGAVAGTLRRLAGAVLPRADRTAVDVLTTCIVRLPGALLFPGIRRGTVDPLARRQLAAAVTAVLDVPLNDQETL</sequence>
<reference evidence="7" key="1">
    <citation type="submission" date="2016-10" db="EMBL/GenBank/DDBJ databases">
        <authorList>
            <person name="Varghese N."/>
            <person name="Submissions S."/>
        </authorList>
    </citation>
    <scope>NUCLEOTIDE SEQUENCE [LARGE SCALE GENOMIC DNA]</scope>
    <source>
        <strain evidence="7">DSM 45722</strain>
    </source>
</reference>
<dbReference type="OrthoDB" id="9806334at2"/>
<dbReference type="PRINTS" id="PR00455">
    <property type="entry name" value="HTHTETR"/>
</dbReference>
<dbReference type="Pfam" id="PF00440">
    <property type="entry name" value="TetR_N"/>
    <property type="match status" value="1"/>
</dbReference>
<keyword evidence="2 4" id="KW-0238">DNA-binding</keyword>
<dbReference type="RefSeq" id="WP_092805758.1">
    <property type="nucleotide sequence ID" value="NZ_FMUH01000005.1"/>
</dbReference>
<dbReference type="Proteomes" id="UP000198981">
    <property type="component" value="Unassembled WGS sequence"/>
</dbReference>
<evidence type="ECO:0000256" key="3">
    <source>
        <dbReference type="ARBA" id="ARBA00023163"/>
    </source>
</evidence>
<dbReference type="AlphaFoldDB" id="A0A1G4YLE0"/>
<protein>
    <submittedName>
        <fullName evidence="6">Transcriptional regulator, TetR family</fullName>
    </submittedName>
</protein>
<evidence type="ECO:0000256" key="4">
    <source>
        <dbReference type="PROSITE-ProRule" id="PRU00335"/>
    </source>
</evidence>
<dbReference type="PANTHER" id="PTHR30055:SF234">
    <property type="entry name" value="HTH-TYPE TRANSCRIPTIONAL REGULATOR BETI"/>
    <property type="match status" value="1"/>
</dbReference>
<dbReference type="InterPro" id="IPR001647">
    <property type="entry name" value="HTH_TetR"/>
</dbReference>
<evidence type="ECO:0000259" key="5">
    <source>
        <dbReference type="PROSITE" id="PS50977"/>
    </source>
</evidence>
<dbReference type="Gene3D" id="1.10.357.10">
    <property type="entry name" value="Tetracycline Repressor, domain 2"/>
    <property type="match status" value="1"/>
</dbReference>
<proteinExistence type="predicted"/>
<dbReference type="GO" id="GO:0003700">
    <property type="term" value="F:DNA-binding transcription factor activity"/>
    <property type="evidence" value="ECO:0007669"/>
    <property type="project" value="TreeGrafter"/>
</dbReference>
<organism evidence="6 7">
    <name type="scientific">Klenkia marina</name>
    <dbReference type="NCBI Taxonomy" id="1960309"/>
    <lineage>
        <taxon>Bacteria</taxon>
        <taxon>Bacillati</taxon>
        <taxon>Actinomycetota</taxon>
        <taxon>Actinomycetes</taxon>
        <taxon>Geodermatophilales</taxon>
        <taxon>Geodermatophilaceae</taxon>
        <taxon>Klenkia</taxon>
    </lineage>
</organism>
<dbReference type="PANTHER" id="PTHR30055">
    <property type="entry name" value="HTH-TYPE TRANSCRIPTIONAL REGULATOR RUTR"/>
    <property type="match status" value="1"/>
</dbReference>
<evidence type="ECO:0000256" key="2">
    <source>
        <dbReference type="ARBA" id="ARBA00023125"/>
    </source>
</evidence>
<dbReference type="EMBL" id="FMUH01000005">
    <property type="protein sequence ID" value="SCX54139.1"/>
    <property type="molecule type" value="Genomic_DNA"/>
</dbReference>
<feature type="domain" description="HTH tetR-type" evidence="5">
    <location>
        <begin position="6"/>
        <end position="66"/>
    </location>
</feature>
<dbReference type="STRING" id="1960309.SAMN03159343_3017"/>
<accession>A0A1G4YLE0</accession>
<keyword evidence="1" id="KW-0805">Transcription regulation</keyword>
<keyword evidence="7" id="KW-1185">Reference proteome</keyword>
<dbReference type="PROSITE" id="PS50977">
    <property type="entry name" value="HTH_TETR_2"/>
    <property type="match status" value="1"/>
</dbReference>
<dbReference type="GO" id="GO:0000976">
    <property type="term" value="F:transcription cis-regulatory region binding"/>
    <property type="evidence" value="ECO:0007669"/>
    <property type="project" value="TreeGrafter"/>
</dbReference>
<evidence type="ECO:0000256" key="1">
    <source>
        <dbReference type="ARBA" id="ARBA00023015"/>
    </source>
</evidence>
<evidence type="ECO:0000313" key="6">
    <source>
        <dbReference type="EMBL" id="SCX54139.1"/>
    </source>
</evidence>
<dbReference type="InterPro" id="IPR050109">
    <property type="entry name" value="HTH-type_TetR-like_transc_reg"/>
</dbReference>
<dbReference type="InterPro" id="IPR009057">
    <property type="entry name" value="Homeodomain-like_sf"/>
</dbReference>
<keyword evidence="3" id="KW-0804">Transcription</keyword>
<feature type="DNA-binding region" description="H-T-H motif" evidence="4">
    <location>
        <begin position="29"/>
        <end position="48"/>
    </location>
</feature>